<keyword evidence="3" id="KW-0735">Signal-anchor</keyword>
<dbReference type="SUPFAM" id="SSF56436">
    <property type="entry name" value="C-type lectin-like"/>
    <property type="match status" value="1"/>
</dbReference>
<sequence>MDIQLENYSEQNLAKDSRRQQPKGKGMKSSILLTGQQISYEELNLQNACQYHQRNDNNDNCKESESPPEKLAGILGVFCLILMYTLVRMMNFISTAVMPEQTNSRLTTGIQEAYHCGHCPKEWFTYSNNCYYISTERKTWTRVRRPVLPRTLACFI</sequence>
<comment type="subcellular location">
    <subcellularLocation>
        <location evidence="1">Membrane</location>
        <topology evidence="1">Single-pass type II membrane protein</topology>
    </subcellularLocation>
</comment>
<feature type="region of interest" description="Disordered" evidence="6">
    <location>
        <begin position="1"/>
        <end position="28"/>
    </location>
</feature>
<dbReference type="GO" id="GO:0016020">
    <property type="term" value="C:membrane"/>
    <property type="evidence" value="ECO:0007669"/>
    <property type="project" value="UniProtKB-SubCell"/>
</dbReference>
<evidence type="ECO:0000256" key="7">
    <source>
        <dbReference type="SAM" id="Phobius"/>
    </source>
</evidence>
<evidence type="ECO:0000256" key="5">
    <source>
        <dbReference type="ARBA" id="ARBA00023136"/>
    </source>
</evidence>
<dbReference type="InterPro" id="IPR016187">
    <property type="entry name" value="CTDL_fold"/>
</dbReference>
<evidence type="ECO:0000256" key="4">
    <source>
        <dbReference type="ARBA" id="ARBA00022989"/>
    </source>
</evidence>
<accession>A0A671F3J8</accession>
<proteinExistence type="predicted"/>
<reference evidence="8" key="5">
    <citation type="submission" date="2025-09" db="UniProtKB">
        <authorList>
            <consortium name="Ensembl"/>
        </authorList>
    </citation>
    <scope>IDENTIFICATION</scope>
</reference>
<evidence type="ECO:0000256" key="1">
    <source>
        <dbReference type="ARBA" id="ARBA00004606"/>
    </source>
</evidence>
<reference evidence="8 9" key="2">
    <citation type="journal article" date="2018" name="Annu Rev Anim Biosci">
        <title>Bat Biology, Genomes, and the Bat1K Project: To Generate Chromosome-Level Genomes for All Living Bat Species.</title>
        <authorList>
            <person name="Teeling E.C."/>
            <person name="Vernes S.C."/>
            <person name="Davalos L.M."/>
            <person name="Ray D.A."/>
            <person name="Gilbert M.T.P."/>
            <person name="Myers E."/>
        </authorList>
    </citation>
    <scope>NUCLEOTIDE SEQUENCE</scope>
</reference>
<protein>
    <submittedName>
        <fullName evidence="8">Killer cell lectin like receptor C4</fullName>
    </submittedName>
</protein>
<evidence type="ECO:0000313" key="9">
    <source>
        <dbReference type="Proteomes" id="UP000472240"/>
    </source>
</evidence>
<evidence type="ECO:0000313" key="8">
    <source>
        <dbReference type="Ensembl" id="ENSRFEP00010020134.1"/>
    </source>
</evidence>
<gene>
    <name evidence="8" type="primary">KLRC4</name>
</gene>
<dbReference type="GO" id="GO:0045954">
    <property type="term" value="P:positive regulation of natural killer cell mediated cytotoxicity"/>
    <property type="evidence" value="ECO:0007669"/>
    <property type="project" value="TreeGrafter"/>
</dbReference>
<dbReference type="GO" id="GO:0002223">
    <property type="term" value="P:stimulatory C-type lectin receptor signaling pathway"/>
    <property type="evidence" value="ECO:0007669"/>
    <property type="project" value="TreeGrafter"/>
</dbReference>
<evidence type="ECO:0000256" key="2">
    <source>
        <dbReference type="ARBA" id="ARBA00022692"/>
    </source>
</evidence>
<evidence type="ECO:0000256" key="3">
    <source>
        <dbReference type="ARBA" id="ARBA00022968"/>
    </source>
</evidence>
<dbReference type="PANTHER" id="PTHR22800:SF242">
    <property type="entry name" value="NKG2-A_NKG2-B TYPE II INTEGRAL MEMBRANE PROTEIN"/>
    <property type="match status" value="1"/>
</dbReference>
<dbReference type="Gene3D" id="3.10.100.10">
    <property type="entry name" value="Mannose-Binding Protein A, subunit A"/>
    <property type="match status" value="1"/>
</dbReference>
<organism evidence="8 9">
    <name type="scientific">Rhinolophus ferrumequinum</name>
    <name type="common">Greater horseshoe bat</name>
    <dbReference type="NCBI Taxonomy" id="59479"/>
    <lineage>
        <taxon>Eukaryota</taxon>
        <taxon>Metazoa</taxon>
        <taxon>Chordata</taxon>
        <taxon>Craniata</taxon>
        <taxon>Vertebrata</taxon>
        <taxon>Euteleostomi</taxon>
        <taxon>Mammalia</taxon>
        <taxon>Eutheria</taxon>
        <taxon>Laurasiatheria</taxon>
        <taxon>Chiroptera</taxon>
        <taxon>Yinpterochiroptera</taxon>
        <taxon>Rhinolophoidea</taxon>
        <taxon>Rhinolophidae</taxon>
        <taxon>Rhinolophinae</taxon>
        <taxon>Rhinolophus</taxon>
    </lineage>
</organism>
<dbReference type="GeneTree" id="ENSGT00940000166632"/>
<name>A0A671F3J8_RHIFE</name>
<dbReference type="InterPro" id="IPR016186">
    <property type="entry name" value="C-type_lectin-like/link_sf"/>
</dbReference>
<keyword evidence="5 7" id="KW-0472">Membrane</keyword>
<dbReference type="InterPro" id="IPR050919">
    <property type="entry name" value="NKG2/CD94_NK_receptors"/>
</dbReference>
<keyword evidence="9" id="KW-1185">Reference proteome</keyword>
<keyword evidence="2 7" id="KW-0812">Transmembrane</keyword>
<keyword evidence="4 7" id="KW-1133">Transmembrane helix</keyword>
<feature type="transmembrane region" description="Helical" evidence="7">
    <location>
        <begin position="71"/>
        <end position="87"/>
    </location>
</feature>
<reference evidence="8 9" key="1">
    <citation type="journal article" date="2015" name="Annu Rev Anim Biosci">
        <title>The Genome 10K Project: a way forward.</title>
        <authorList>
            <person name="Koepfli K.P."/>
            <person name="Paten B."/>
            <person name="O'Brien S.J."/>
            <person name="Koepfli K.P."/>
            <person name="Paten B."/>
            <person name="Antunes A."/>
            <person name="Belov K."/>
            <person name="Bustamante C."/>
            <person name="Castoe T.A."/>
            <person name="Clawson H."/>
            <person name="Crawford A.J."/>
            <person name="Diekhans M."/>
            <person name="Distel D."/>
            <person name="Durbin R."/>
            <person name="Earl D."/>
            <person name="Fujita M.K."/>
            <person name="Gamble T."/>
            <person name="Georges A."/>
            <person name="Gemmell N."/>
            <person name="Gilbert M.T."/>
            <person name="Graves J.M."/>
            <person name="Green R.E."/>
            <person name="Hickey G."/>
            <person name="Jarvis E.D."/>
            <person name="Johnson W."/>
            <person name="Komissarov A."/>
            <person name="Korf I."/>
            <person name="Kuhn R."/>
            <person name="Larkin D.M."/>
            <person name="Lewin H."/>
            <person name="Lopez J.V."/>
            <person name="Ma J."/>
            <person name="Marques-Bonet T."/>
            <person name="Miller W."/>
            <person name="Murphy R."/>
            <person name="Pevzner P."/>
            <person name="Shapiro B."/>
            <person name="Steiner C."/>
            <person name="Tamazian G."/>
            <person name="Venkatesh B."/>
            <person name="Wang J."/>
            <person name="Wayne R."/>
            <person name="Wiley E."/>
            <person name="Yang H."/>
            <person name="Zhang G."/>
            <person name="Haussler D."/>
            <person name="Ryder O."/>
            <person name="O'Brien S.J."/>
        </authorList>
    </citation>
    <scope>NUCLEOTIDE SEQUENCE</scope>
</reference>
<dbReference type="InParanoid" id="A0A671F3J8"/>
<feature type="compositionally biased region" description="Polar residues" evidence="6">
    <location>
        <begin position="1"/>
        <end position="12"/>
    </location>
</feature>
<dbReference type="Ensembl" id="ENSRFET00010021920.1">
    <property type="protein sequence ID" value="ENSRFEP00010020134.1"/>
    <property type="gene ID" value="ENSRFEG00010013467.1"/>
</dbReference>
<dbReference type="Proteomes" id="UP000472240">
    <property type="component" value="Chromosome 10"/>
</dbReference>
<reference evidence="9" key="3">
    <citation type="submission" date="2018-12" db="EMBL/GenBank/DDBJ databases">
        <title>G10K-VGP greater horseshoe bat female genome, primary haplotype.</title>
        <authorList>
            <person name="Teeling E."/>
            <person name="Myers G."/>
            <person name="Vernes S."/>
            <person name="Pippel M."/>
            <person name="Winkler S."/>
            <person name="Fedrigo O."/>
            <person name="Rhie A."/>
            <person name="Koren S."/>
            <person name="Phillippy A."/>
            <person name="Lewin H."/>
            <person name="Damas J."/>
            <person name="Howe K."/>
            <person name="Mountcastle J."/>
            <person name="Jarvis E.D."/>
        </authorList>
    </citation>
    <scope>NUCLEOTIDE SEQUENCE [LARGE SCALE GENOMIC DNA]</scope>
</reference>
<reference evidence="8" key="4">
    <citation type="submission" date="2025-08" db="UniProtKB">
        <authorList>
            <consortium name="Ensembl"/>
        </authorList>
    </citation>
    <scope>IDENTIFICATION</scope>
</reference>
<dbReference type="AlphaFoldDB" id="A0A671F3J8"/>
<dbReference type="PANTHER" id="PTHR22800">
    <property type="entry name" value="C-TYPE LECTIN PROTEINS"/>
    <property type="match status" value="1"/>
</dbReference>
<evidence type="ECO:0000256" key="6">
    <source>
        <dbReference type="SAM" id="MobiDB-lite"/>
    </source>
</evidence>